<evidence type="ECO:0000313" key="2">
    <source>
        <dbReference type="Proteomes" id="UP000265520"/>
    </source>
</evidence>
<comment type="caution">
    <text evidence="1">The sequence shown here is derived from an EMBL/GenBank/DDBJ whole genome shotgun (WGS) entry which is preliminary data.</text>
</comment>
<reference evidence="1 2" key="1">
    <citation type="journal article" date="2018" name="Front. Plant Sci.">
        <title>Red Clover (Trifolium pratense) and Zigzag Clover (T. medium) - A Picture of Genomic Similarities and Differences.</title>
        <authorList>
            <person name="Dluhosova J."/>
            <person name="Istvanek J."/>
            <person name="Nedelnik J."/>
            <person name="Repkova J."/>
        </authorList>
    </citation>
    <scope>NUCLEOTIDE SEQUENCE [LARGE SCALE GENOMIC DNA]</scope>
    <source>
        <strain evidence="2">cv. 10/8</strain>
        <tissue evidence="1">Leaf</tissue>
    </source>
</reference>
<protein>
    <submittedName>
        <fullName evidence="1">Uncharacterized protein</fullName>
    </submittedName>
</protein>
<name>A0A392USQ1_9FABA</name>
<dbReference type="Proteomes" id="UP000265520">
    <property type="component" value="Unassembled WGS sequence"/>
</dbReference>
<sequence length="74" mass="8553">TLVEETQFEVKSFTSRTRRRRQSALALGYLVRDREESGIVAPKEYDYGDLVCYVLIVAEKVQNLEDLQGGNWNQ</sequence>
<dbReference type="AlphaFoldDB" id="A0A392USQ1"/>
<feature type="non-terminal residue" evidence="1">
    <location>
        <position position="1"/>
    </location>
</feature>
<gene>
    <name evidence="1" type="ORF">A2U01_0100128</name>
</gene>
<dbReference type="EMBL" id="LXQA010960491">
    <property type="protein sequence ID" value="MCI78857.1"/>
    <property type="molecule type" value="Genomic_DNA"/>
</dbReference>
<proteinExistence type="predicted"/>
<evidence type="ECO:0000313" key="1">
    <source>
        <dbReference type="EMBL" id="MCI78857.1"/>
    </source>
</evidence>
<organism evidence="1 2">
    <name type="scientific">Trifolium medium</name>
    <dbReference type="NCBI Taxonomy" id="97028"/>
    <lineage>
        <taxon>Eukaryota</taxon>
        <taxon>Viridiplantae</taxon>
        <taxon>Streptophyta</taxon>
        <taxon>Embryophyta</taxon>
        <taxon>Tracheophyta</taxon>
        <taxon>Spermatophyta</taxon>
        <taxon>Magnoliopsida</taxon>
        <taxon>eudicotyledons</taxon>
        <taxon>Gunneridae</taxon>
        <taxon>Pentapetalae</taxon>
        <taxon>rosids</taxon>
        <taxon>fabids</taxon>
        <taxon>Fabales</taxon>
        <taxon>Fabaceae</taxon>
        <taxon>Papilionoideae</taxon>
        <taxon>50 kb inversion clade</taxon>
        <taxon>NPAAA clade</taxon>
        <taxon>Hologalegina</taxon>
        <taxon>IRL clade</taxon>
        <taxon>Trifolieae</taxon>
        <taxon>Trifolium</taxon>
    </lineage>
</organism>
<keyword evidence="2" id="KW-1185">Reference proteome</keyword>
<accession>A0A392USQ1</accession>